<organism evidence="5 6">
    <name type="scientific">Steinernema hermaphroditum</name>
    <dbReference type="NCBI Taxonomy" id="289476"/>
    <lineage>
        <taxon>Eukaryota</taxon>
        <taxon>Metazoa</taxon>
        <taxon>Ecdysozoa</taxon>
        <taxon>Nematoda</taxon>
        <taxon>Chromadorea</taxon>
        <taxon>Rhabditida</taxon>
        <taxon>Tylenchina</taxon>
        <taxon>Panagrolaimomorpha</taxon>
        <taxon>Strongyloidoidea</taxon>
        <taxon>Steinernematidae</taxon>
        <taxon>Steinernema</taxon>
    </lineage>
</organism>
<dbReference type="SUPFAM" id="SSF54690">
    <property type="entry name" value="Molybdopterin synthase subunit MoaE"/>
    <property type="match status" value="1"/>
</dbReference>
<dbReference type="Gene3D" id="3.90.1170.40">
    <property type="entry name" value="Molybdopterin biosynthesis MoaE subunit"/>
    <property type="match status" value="1"/>
</dbReference>
<evidence type="ECO:0000256" key="2">
    <source>
        <dbReference type="ARBA" id="ARBA00022679"/>
    </source>
</evidence>
<dbReference type="InterPro" id="IPR003448">
    <property type="entry name" value="Mopterin_biosynth_MoaE"/>
</dbReference>
<sequence length="684" mass="74811">MVSGNGDARFARLIGIAGCTNAGKTTLSRILKEIAVGDGKSVTVVCQDEFFRPIAEVEKVPKDDDPSEFFYDYDAPSSINGNDFRRAIEKAAHASHFVVIEGNMITEFPEIFEMLDRVLFLSLPLDVCRERRGERVDYDPPDTPGYFEQIVWPAYEAHLKHTVDMAREDVRISFLDGSREMATREWLRKTLLNFSDDSIRVQSDPISTEEAVGFVSSASCGATSVFVGTTRNTFHGKKVVKLEYECYEPMAYRELRVLCAKVRKRFGSIERIAIYHRIGEVPVGEASVVIAASSPHRMEAIEAVEVAINELKRSVPIWKKVRGRKSTETAPAPGKKTLSPEQTEAAAVPTSSMALQGKIALVTGGSRGIGRGIALQLGEAGATVYITGRSPAESSSATDADLPTLQKTADEVTARGGKGIAVFVDHGDVNQVEHLFQKIRAETGGVLDILVNNAYSAVHKIAENVTKRFWECEPDLWDAVNNVGLRNHYFCSVHAARIMIERFSGLIVNISSVGGLSYLFCPAYGVGKCANDRMAQDMALELKGTGVTVVSLWPGLVRTELIGKMLEDEDTVGSFQSAGGSMTTLTLEQIQEMFKDGETTEYAGKAVVALASDPSVIRKTGRVLITADLGDEYGFVDIDGRQPSSLRSASALLKLTSYSARFSTYLPRWIKVPGWLMTAVTSKL</sequence>
<evidence type="ECO:0000256" key="4">
    <source>
        <dbReference type="SAM" id="MobiDB-lite"/>
    </source>
</evidence>
<dbReference type="InterPro" id="IPR036291">
    <property type="entry name" value="NAD(P)-bd_dom_sf"/>
</dbReference>
<evidence type="ECO:0000256" key="1">
    <source>
        <dbReference type="ARBA" id="ARBA00022490"/>
    </source>
</evidence>
<dbReference type="InterPro" id="IPR036563">
    <property type="entry name" value="MoaE_sf"/>
</dbReference>
<dbReference type="FunFam" id="3.90.1170.40:FF:000002">
    <property type="entry name" value="Molybdopterin synthase catalytic subunit"/>
    <property type="match status" value="1"/>
</dbReference>
<dbReference type="Pfam" id="PF00106">
    <property type="entry name" value="adh_short"/>
    <property type="match status" value="1"/>
</dbReference>
<protein>
    <recommendedName>
        <fullName evidence="7">Molybdopterin synthase catalytic subunit</fullName>
    </recommendedName>
</protein>
<accession>A0AA39IMH0</accession>
<dbReference type="PANTHER" id="PTHR44147">
    <property type="entry name" value="DEHYDROGENASE/REDUCTASE SDR FAMILY MEMBER 1"/>
    <property type="match status" value="1"/>
</dbReference>
<dbReference type="Pfam" id="PF02391">
    <property type="entry name" value="MoaE"/>
    <property type="match status" value="1"/>
</dbReference>
<dbReference type="GO" id="GO:0016740">
    <property type="term" value="F:transferase activity"/>
    <property type="evidence" value="ECO:0007669"/>
    <property type="project" value="UniProtKB-KW"/>
</dbReference>
<dbReference type="Gene3D" id="3.40.50.300">
    <property type="entry name" value="P-loop containing nucleotide triphosphate hydrolases"/>
    <property type="match status" value="1"/>
</dbReference>
<keyword evidence="2" id="KW-0808">Transferase</keyword>
<feature type="region of interest" description="Disordered" evidence="4">
    <location>
        <begin position="322"/>
        <end position="347"/>
    </location>
</feature>
<evidence type="ECO:0000256" key="3">
    <source>
        <dbReference type="ARBA" id="ARBA00023150"/>
    </source>
</evidence>
<dbReference type="GO" id="GO:0006777">
    <property type="term" value="P:Mo-molybdopterin cofactor biosynthetic process"/>
    <property type="evidence" value="ECO:0007669"/>
    <property type="project" value="UniProtKB-KW"/>
</dbReference>
<dbReference type="PANTHER" id="PTHR44147:SF2">
    <property type="entry name" value="DEHYDROGENASE_REDUCTASE SDR FAMILY MEMBER 1"/>
    <property type="match status" value="1"/>
</dbReference>
<evidence type="ECO:0000313" key="6">
    <source>
        <dbReference type="Proteomes" id="UP001175271"/>
    </source>
</evidence>
<dbReference type="PRINTS" id="PR00081">
    <property type="entry name" value="GDHRDH"/>
</dbReference>
<keyword evidence="3" id="KW-0501">Molybdenum cofactor biosynthesis</keyword>
<dbReference type="CDD" id="cd00756">
    <property type="entry name" value="MoaE"/>
    <property type="match status" value="1"/>
</dbReference>
<dbReference type="SUPFAM" id="SSF51735">
    <property type="entry name" value="NAD(P)-binding Rossmann-fold domains"/>
    <property type="match status" value="1"/>
</dbReference>
<keyword evidence="1" id="KW-0963">Cytoplasm</keyword>
<name>A0AA39IMH0_9BILA</name>
<reference evidence="5" key="1">
    <citation type="submission" date="2023-06" db="EMBL/GenBank/DDBJ databases">
        <title>Genomic analysis of the entomopathogenic nematode Steinernema hermaphroditum.</title>
        <authorList>
            <person name="Schwarz E.M."/>
            <person name="Heppert J.K."/>
            <person name="Baniya A."/>
            <person name="Schwartz H.T."/>
            <person name="Tan C.-H."/>
            <person name="Antoshechkin I."/>
            <person name="Sternberg P.W."/>
            <person name="Goodrich-Blair H."/>
            <person name="Dillman A.R."/>
        </authorList>
    </citation>
    <scope>NUCLEOTIDE SEQUENCE</scope>
    <source>
        <strain evidence="5">PS9179</strain>
        <tissue evidence="5">Whole animal</tissue>
    </source>
</reference>
<dbReference type="Proteomes" id="UP001175271">
    <property type="component" value="Unassembled WGS sequence"/>
</dbReference>
<keyword evidence="6" id="KW-1185">Reference proteome</keyword>
<dbReference type="Gene3D" id="3.40.50.720">
    <property type="entry name" value="NAD(P)-binding Rossmann-like Domain"/>
    <property type="match status" value="1"/>
</dbReference>
<dbReference type="InterPro" id="IPR027417">
    <property type="entry name" value="P-loop_NTPase"/>
</dbReference>
<proteinExistence type="predicted"/>
<dbReference type="InterPro" id="IPR002347">
    <property type="entry name" value="SDR_fam"/>
</dbReference>
<dbReference type="SUPFAM" id="SSF52540">
    <property type="entry name" value="P-loop containing nucleoside triphosphate hydrolases"/>
    <property type="match status" value="1"/>
</dbReference>
<comment type="caution">
    <text evidence="5">The sequence shown here is derived from an EMBL/GenBank/DDBJ whole genome shotgun (WGS) entry which is preliminary data.</text>
</comment>
<evidence type="ECO:0000313" key="5">
    <source>
        <dbReference type="EMBL" id="KAK0425967.1"/>
    </source>
</evidence>
<dbReference type="AlphaFoldDB" id="A0AA39IMH0"/>
<gene>
    <name evidence="5" type="ORF">QR680_009479</name>
</gene>
<evidence type="ECO:0008006" key="7">
    <source>
        <dbReference type="Google" id="ProtNLM"/>
    </source>
</evidence>
<dbReference type="EMBL" id="JAUCMV010000001">
    <property type="protein sequence ID" value="KAK0425967.1"/>
    <property type="molecule type" value="Genomic_DNA"/>
</dbReference>